<dbReference type="AlphaFoldDB" id="A0A7R9DCK1"/>
<sequence>MYSQLSAARNTALFKPHQCVDEMSADTHWVEFDSSTGVSTPVSERDQVSPYLCGGRVEKPNSVHLTDLPVIRSLVYCESSTLDHAATKEGWME</sequence>
<name>A0A7R9DCK1_TIMPO</name>
<gene>
    <name evidence="1" type="ORF">TPSB3V08_LOCUS8281</name>
</gene>
<organism evidence="1">
    <name type="scientific">Timema poppense</name>
    <name type="common">Walking stick</name>
    <dbReference type="NCBI Taxonomy" id="170557"/>
    <lineage>
        <taxon>Eukaryota</taxon>
        <taxon>Metazoa</taxon>
        <taxon>Ecdysozoa</taxon>
        <taxon>Arthropoda</taxon>
        <taxon>Hexapoda</taxon>
        <taxon>Insecta</taxon>
        <taxon>Pterygota</taxon>
        <taxon>Neoptera</taxon>
        <taxon>Polyneoptera</taxon>
        <taxon>Phasmatodea</taxon>
        <taxon>Timematodea</taxon>
        <taxon>Timematoidea</taxon>
        <taxon>Timematidae</taxon>
        <taxon>Timema</taxon>
    </lineage>
</organism>
<reference evidence="1" key="1">
    <citation type="submission" date="2020-11" db="EMBL/GenBank/DDBJ databases">
        <authorList>
            <person name="Tran Van P."/>
        </authorList>
    </citation>
    <scope>NUCLEOTIDE SEQUENCE</scope>
</reference>
<protein>
    <submittedName>
        <fullName evidence="1">Uncharacterized protein</fullName>
    </submittedName>
</protein>
<proteinExistence type="predicted"/>
<dbReference type="EMBL" id="OD005862">
    <property type="protein sequence ID" value="CAD7412197.1"/>
    <property type="molecule type" value="Genomic_DNA"/>
</dbReference>
<evidence type="ECO:0000313" key="1">
    <source>
        <dbReference type="EMBL" id="CAD7412197.1"/>
    </source>
</evidence>
<accession>A0A7R9DCK1</accession>